<name>A0A382MT45_9ZZZZ</name>
<protein>
    <submittedName>
        <fullName evidence="1">Uncharacterized protein</fullName>
    </submittedName>
</protein>
<reference evidence="1" key="1">
    <citation type="submission" date="2018-05" db="EMBL/GenBank/DDBJ databases">
        <authorList>
            <person name="Lanie J.A."/>
            <person name="Ng W.-L."/>
            <person name="Kazmierczak K.M."/>
            <person name="Andrzejewski T.M."/>
            <person name="Davidsen T.M."/>
            <person name="Wayne K.J."/>
            <person name="Tettelin H."/>
            <person name="Glass J.I."/>
            <person name="Rusch D."/>
            <person name="Podicherti R."/>
            <person name="Tsui H.-C.T."/>
            <person name="Winkler M.E."/>
        </authorList>
    </citation>
    <scope>NUCLEOTIDE SEQUENCE</scope>
</reference>
<gene>
    <name evidence="1" type="ORF">METZ01_LOCUS303506</name>
</gene>
<organism evidence="1">
    <name type="scientific">marine metagenome</name>
    <dbReference type="NCBI Taxonomy" id="408172"/>
    <lineage>
        <taxon>unclassified sequences</taxon>
        <taxon>metagenomes</taxon>
        <taxon>ecological metagenomes</taxon>
    </lineage>
</organism>
<proteinExistence type="predicted"/>
<dbReference type="EMBL" id="UINC01094963">
    <property type="protein sequence ID" value="SVC50652.1"/>
    <property type="molecule type" value="Genomic_DNA"/>
</dbReference>
<dbReference type="AlphaFoldDB" id="A0A382MT45"/>
<feature type="non-terminal residue" evidence="1">
    <location>
        <position position="57"/>
    </location>
</feature>
<evidence type="ECO:0000313" key="1">
    <source>
        <dbReference type="EMBL" id="SVC50652.1"/>
    </source>
</evidence>
<accession>A0A382MT45</accession>
<sequence length="57" mass="6740">MNKEDNFKEKFKQALISTVKVISDDYKPNIDKKNVSSKNLNFFELDNLNSKNDFIRL</sequence>